<dbReference type="RefSeq" id="WP_005662963.1">
    <property type="nucleotide sequence ID" value="NZ_CP089168.1"/>
</dbReference>
<dbReference type="Proteomes" id="UP000050700">
    <property type="component" value="Unassembled WGS sequence"/>
</dbReference>
<dbReference type="Pfam" id="PF07499">
    <property type="entry name" value="RuvA_C"/>
    <property type="match status" value="1"/>
</dbReference>
<dbReference type="InterPro" id="IPR003583">
    <property type="entry name" value="Hlx-hairpin-Hlx_DNA-bd_motif"/>
</dbReference>
<proteinExistence type="inferred from homology"/>
<dbReference type="GO" id="GO:0048476">
    <property type="term" value="C:Holliday junction resolvase complex"/>
    <property type="evidence" value="ECO:0007669"/>
    <property type="project" value="UniProtKB-UniRule"/>
</dbReference>
<evidence type="ECO:0000256" key="3">
    <source>
        <dbReference type="ARBA" id="ARBA00023125"/>
    </source>
</evidence>
<protein>
    <recommendedName>
        <fullName evidence="6">Holliday junction branch migration complex subunit RuvA</fullName>
    </recommendedName>
</protein>
<keyword evidence="4 6" id="KW-0233">DNA recombination</keyword>
<dbReference type="GO" id="GO:0016787">
    <property type="term" value="F:hydrolase activity"/>
    <property type="evidence" value="ECO:0007669"/>
    <property type="project" value="UniProtKB-KW"/>
</dbReference>
<dbReference type="CDD" id="cd14332">
    <property type="entry name" value="UBA_RuvA_C"/>
    <property type="match status" value="1"/>
</dbReference>
<dbReference type="HAMAP" id="MF_00031">
    <property type="entry name" value="DNA_HJ_migration_RuvA"/>
    <property type="match status" value="1"/>
</dbReference>
<comment type="function">
    <text evidence="6">The RuvA-RuvB-RuvC complex processes Holliday junction (HJ) DNA during genetic recombination and DNA repair, while the RuvA-RuvB complex plays an important role in the rescue of blocked DNA replication forks via replication fork reversal (RFR). RuvA specifically binds to HJ cruciform DNA, conferring on it an open structure. The RuvB hexamer acts as an ATP-dependent pump, pulling dsDNA into and through the RuvAB complex. HJ branch migration allows RuvC to scan DNA until it finds its consensus sequence, where it cleaves and resolves the cruciform DNA.</text>
</comment>
<dbReference type="GO" id="GO:0005737">
    <property type="term" value="C:cytoplasm"/>
    <property type="evidence" value="ECO:0007669"/>
    <property type="project" value="UniProtKB-SubCell"/>
</dbReference>
<comment type="subunit">
    <text evidence="6">Homotetramer. Forms an RuvA(8)-RuvB(12)-Holliday junction (HJ) complex. HJ DNA is sandwiched between 2 RuvA tetramers; dsDNA enters through RuvA and exits via RuvB. An RuvB hexamer assembles on each DNA strand where it exits the tetramer. Each RuvB hexamer is contacted by two RuvA subunits (via domain III) on 2 adjacent RuvB subunits; this complex drives branch migration. In the full resolvosome a probable DNA-RuvA(4)-RuvB(12)-RuvC(2) complex forms which resolves the HJ.</text>
</comment>
<dbReference type="GO" id="GO:0000400">
    <property type="term" value="F:four-way junction DNA binding"/>
    <property type="evidence" value="ECO:0007669"/>
    <property type="project" value="UniProtKB-UniRule"/>
</dbReference>
<dbReference type="Gene3D" id="1.10.150.20">
    <property type="entry name" value="5' to 3' exonuclease, C-terminal subdomain"/>
    <property type="match status" value="1"/>
</dbReference>
<dbReference type="FunFam" id="2.40.50.140:FF:000083">
    <property type="entry name" value="Holliday junction ATP-dependent DNA helicase RuvA"/>
    <property type="match status" value="1"/>
</dbReference>
<dbReference type="InterPro" id="IPR036267">
    <property type="entry name" value="RuvA_C_sf"/>
</dbReference>
<feature type="region of interest" description="Domain I" evidence="6">
    <location>
        <begin position="1"/>
        <end position="64"/>
    </location>
</feature>
<dbReference type="InterPro" id="IPR010994">
    <property type="entry name" value="RuvA_2-like"/>
</dbReference>
<keyword evidence="1 6" id="KW-0963">Cytoplasm</keyword>
<sequence length="204" mass="22707">MIGRLQGILLEKQPPEILLNVQGVGYELLLPMTSFYDLPEIGQETTLFTHFVVREDAHLLFGFAQKTDRTLFRELIKTNGVGPKLALAILSAMSVEQFAYAIEREELSKLTKIPGVGKKTAERLLVELKGKFKGIKQSDFFVESTHIRSVPSIEPHTENSSDEAISALIALGYKPSEAEKMVKRVAKPELTSEQVIREALKAAL</sequence>
<dbReference type="GO" id="GO:0006281">
    <property type="term" value="P:DNA repair"/>
    <property type="evidence" value="ECO:0007669"/>
    <property type="project" value="UniProtKB-UniRule"/>
</dbReference>
<comment type="caution">
    <text evidence="8">The sequence shown here is derived from an EMBL/GenBank/DDBJ whole genome shotgun (WGS) entry which is preliminary data.</text>
</comment>
<keyword evidence="3 6" id="KW-0238">DNA-binding</keyword>
<dbReference type="SUPFAM" id="SSF47781">
    <property type="entry name" value="RuvA domain 2-like"/>
    <property type="match status" value="1"/>
</dbReference>
<evidence type="ECO:0000256" key="6">
    <source>
        <dbReference type="HAMAP-Rule" id="MF_00031"/>
    </source>
</evidence>
<dbReference type="SUPFAM" id="SSF50249">
    <property type="entry name" value="Nucleic acid-binding proteins"/>
    <property type="match status" value="1"/>
</dbReference>
<dbReference type="NCBIfam" id="TIGR00084">
    <property type="entry name" value="ruvA"/>
    <property type="match status" value="1"/>
</dbReference>
<dbReference type="Pfam" id="PF14520">
    <property type="entry name" value="HHH_5"/>
    <property type="match status" value="1"/>
</dbReference>
<comment type="similarity">
    <text evidence="6">Belongs to the RuvA family.</text>
</comment>
<dbReference type="FunFam" id="1.10.8.10:FF:000008">
    <property type="entry name" value="Holliday junction ATP-dependent DNA helicase RuvA"/>
    <property type="match status" value="1"/>
</dbReference>
<dbReference type="InterPro" id="IPR012340">
    <property type="entry name" value="NA-bd_OB-fold"/>
</dbReference>
<dbReference type="AlphaFoldDB" id="A0A0D0GYA3"/>
<reference evidence="8 9" key="1">
    <citation type="submission" date="2014-05" db="EMBL/GenBank/DDBJ databases">
        <title>Methylome analysis of the phasevarions of Haemophilus influenzae.</title>
        <authorList>
            <person name="Atack J.M."/>
            <person name="Fox K.L."/>
            <person name="Power P.M."/>
            <person name="Clark T."/>
            <person name="Jurcisek J."/>
            <person name="Korlach J."/>
            <person name="Bakaletz L.O."/>
            <person name="Jennings M.P."/>
        </authorList>
    </citation>
    <scope>NUCLEOTIDE SEQUENCE [LARGE SCALE GENOMIC DNA]</scope>
    <source>
        <strain evidence="8 9">1209</strain>
    </source>
</reference>
<dbReference type="Gene3D" id="1.10.8.10">
    <property type="entry name" value="DNA helicase RuvA subunit, C-terminal domain"/>
    <property type="match status" value="1"/>
</dbReference>
<comment type="domain">
    <text evidence="6">Has three domains with a flexible linker between the domains II and III and assumes an 'L' shape. Domain III is highly mobile and contacts RuvB.</text>
</comment>
<dbReference type="InterPro" id="IPR011114">
    <property type="entry name" value="RuvA_C"/>
</dbReference>
<keyword evidence="8" id="KW-0378">Hydrolase</keyword>
<feature type="region of interest" description="Flexible linker" evidence="6">
    <location>
        <begin position="144"/>
        <end position="156"/>
    </location>
</feature>
<dbReference type="GO" id="GO:0005524">
    <property type="term" value="F:ATP binding"/>
    <property type="evidence" value="ECO:0007669"/>
    <property type="project" value="InterPro"/>
</dbReference>
<evidence type="ECO:0000256" key="4">
    <source>
        <dbReference type="ARBA" id="ARBA00023172"/>
    </source>
</evidence>
<keyword evidence="8" id="KW-0067">ATP-binding</keyword>
<dbReference type="Pfam" id="PF01330">
    <property type="entry name" value="RuvA_N"/>
    <property type="match status" value="1"/>
</dbReference>
<accession>A0A0D0GYA3</accession>
<evidence type="ECO:0000256" key="2">
    <source>
        <dbReference type="ARBA" id="ARBA00022763"/>
    </source>
</evidence>
<evidence type="ECO:0000256" key="1">
    <source>
        <dbReference type="ARBA" id="ARBA00022490"/>
    </source>
</evidence>
<feature type="region of interest" description="Domain III" evidence="6">
    <location>
        <begin position="157"/>
        <end position="204"/>
    </location>
</feature>
<comment type="subcellular location">
    <subcellularLocation>
        <location evidence="6">Cytoplasm</location>
    </subcellularLocation>
</comment>
<dbReference type="GO" id="GO:0009378">
    <property type="term" value="F:four-way junction helicase activity"/>
    <property type="evidence" value="ECO:0007669"/>
    <property type="project" value="InterPro"/>
</dbReference>
<comment type="caution">
    <text evidence="6">Lacks conserved residue(s) required for the propagation of feature annotation.</text>
</comment>
<gene>
    <name evidence="6 8" type="primary">ruvA</name>
    <name evidence="8" type="ORF">NTHI1209_01990</name>
</gene>
<evidence type="ECO:0000313" key="8">
    <source>
        <dbReference type="EMBL" id="KIS36346.1"/>
    </source>
</evidence>
<keyword evidence="8" id="KW-0347">Helicase</keyword>
<dbReference type="GO" id="GO:0009432">
    <property type="term" value="P:SOS response"/>
    <property type="evidence" value="ECO:0007669"/>
    <property type="project" value="UniProtKB-ARBA"/>
</dbReference>
<dbReference type="SMART" id="SM00278">
    <property type="entry name" value="HhH1"/>
    <property type="match status" value="2"/>
</dbReference>
<evidence type="ECO:0000259" key="7">
    <source>
        <dbReference type="SMART" id="SM00278"/>
    </source>
</evidence>
<dbReference type="EMBL" id="JMQP01000002">
    <property type="protein sequence ID" value="KIS36346.1"/>
    <property type="molecule type" value="Genomic_DNA"/>
</dbReference>
<dbReference type="GO" id="GO:0006310">
    <property type="term" value="P:DNA recombination"/>
    <property type="evidence" value="ECO:0007669"/>
    <property type="project" value="UniProtKB-UniRule"/>
</dbReference>
<dbReference type="SUPFAM" id="SSF46929">
    <property type="entry name" value="DNA helicase RuvA subunit, C-terminal domain"/>
    <property type="match status" value="1"/>
</dbReference>
<dbReference type="GO" id="GO:0009379">
    <property type="term" value="C:Holliday junction helicase complex"/>
    <property type="evidence" value="ECO:0007669"/>
    <property type="project" value="InterPro"/>
</dbReference>
<dbReference type="InterPro" id="IPR000085">
    <property type="entry name" value="RuvA"/>
</dbReference>
<feature type="domain" description="Helix-hairpin-helix DNA-binding motif class 1" evidence="7">
    <location>
        <begin position="108"/>
        <end position="127"/>
    </location>
</feature>
<organism evidence="8 9">
    <name type="scientific">Haemophilus influenzae</name>
    <dbReference type="NCBI Taxonomy" id="727"/>
    <lineage>
        <taxon>Bacteria</taxon>
        <taxon>Pseudomonadati</taxon>
        <taxon>Pseudomonadota</taxon>
        <taxon>Gammaproteobacteria</taxon>
        <taxon>Pasteurellales</taxon>
        <taxon>Pasteurellaceae</taxon>
        <taxon>Haemophilus</taxon>
    </lineage>
</organism>
<dbReference type="InterPro" id="IPR013849">
    <property type="entry name" value="DNA_helicase_Holl-junc_RuvA_I"/>
</dbReference>
<keyword evidence="2 6" id="KW-0227">DNA damage</keyword>
<feature type="domain" description="Helix-hairpin-helix DNA-binding motif class 1" evidence="7">
    <location>
        <begin position="73"/>
        <end position="92"/>
    </location>
</feature>
<keyword evidence="5 6" id="KW-0234">DNA repair</keyword>
<dbReference type="PATRIC" id="fig|727.564.peg.1265"/>
<evidence type="ECO:0000313" key="9">
    <source>
        <dbReference type="Proteomes" id="UP000050700"/>
    </source>
</evidence>
<name>A0A0D0GYA3_HAEIF</name>
<evidence type="ECO:0000256" key="5">
    <source>
        <dbReference type="ARBA" id="ARBA00023204"/>
    </source>
</evidence>
<keyword evidence="8" id="KW-0547">Nucleotide-binding</keyword>
<dbReference type="Gene3D" id="2.40.50.140">
    <property type="entry name" value="Nucleic acid-binding proteins"/>
    <property type="match status" value="1"/>
</dbReference>